<feature type="compositionally biased region" description="Polar residues" evidence="1">
    <location>
        <begin position="92"/>
        <end position="101"/>
    </location>
</feature>
<dbReference type="RefSeq" id="WP_133394712.1">
    <property type="nucleotide sequence ID" value="NZ_SMTG01000009.1"/>
</dbReference>
<accession>A0A4R5U542</accession>
<evidence type="ECO:0000256" key="1">
    <source>
        <dbReference type="SAM" id="MobiDB-lite"/>
    </source>
</evidence>
<evidence type="ECO:0000313" key="3">
    <source>
        <dbReference type="Proteomes" id="UP000295543"/>
    </source>
</evidence>
<dbReference type="Proteomes" id="UP000295543">
    <property type="component" value="Unassembled WGS sequence"/>
</dbReference>
<dbReference type="EMBL" id="SMTG01000009">
    <property type="protein sequence ID" value="TDK28943.1"/>
    <property type="molecule type" value="Genomic_DNA"/>
</dbReference>
<dbReference type="OrthoDB" id="6028256at2"/>
<feature type="compositionally biased region" description="Basic and acidic residues" evidence="1">
    <location>
        <begin position="74"/>
        <end position="90"/>
    </location>
</feature>
<evidence type="ECO:0008006" key="4">
    <source>
        <dbReference type="Google" id="ProtNLM"/>
    </source>
</evidence>
<comment type="caution">
    <text evidence="2">The sequence shown here is derived from an EMBL/GenBank/DDBJ whole genome shotgun (WGS) entry which is preliminary data.</text>
</comment>
<name>A0A4R5U542_9GAMM</name>
<reference evidence="2 3" key="1">
    <citation type="submission" date="2019-03" db="EMBL/GenBank/DDBJ databases">
        <title>Luteimonas zhaokaii sp.nov., isolated from the rectal contents of Plateau pika in Yushu, Qinghai Province, China.</title>
        <authorList>
            <person name="Zhang G."/>
        </authorList>
    </citation>
    <scope>NUCLEOTIDE SEQUENCE [LARGE SCALE GENOMIC DNA]</scope>
    <source>
        <strain evidence="2 3">THG-MD21</strain>
    </source>
</reference>
<keyword evidence="3" id="KW-1185">Reference proteome</keyword>
<gene>
    <name evidence="2" type="ORF">E2F49_15385</name>
</gene>
<dbReference type="AlphaFoldDB" id="A0A4R5U542"/>
<organism evidence="2 3">
    <name type="scientific">Luteimonas terrae</name>
    <dbReference type="NCBI Taxonomy" id="1530191"/>
    <lineage>
        <taxon>Bacteria</taxon>
        <taxon>Pseudomonadati</taxon>
        <taxon>Pseudomonadota</taxon>
        <taxon>Gammaproteobacteria</taxon>
        <taxon>Lysobacterales</taxon>
        <taxon>Lysobacteraceae</taxon>
        <taxon>Luteimonas</taxon>
    </lineage>
</organism>
<sequence>MQYDQQAQRQAWIDGLAQLRQQGAIDANDENTLIRHMDARLEAVQEELKALVPEYESRSERDGRDAADAWLAERSREMGEREGADARRMVDSLTSVQTSDA</sequence>
<protein>
    <recommendedName>
        <fullName evidence="4">PH domain-containing protein</fullName>
    </recommendedName>
</protein>
<evidence type="ECO:0000313" key="2">
    <source>
        <dbReference type="EMBL" id="TDK28943.1"/>
    </source>
</evidence>
<feature type="region of interest" description="Disordered" evidence="1">
    <location>
        <begin position="74"/>
        <end position="101"/>
    </location>
</feature>
<proteinExistence type="predicted"/>